<dbReference type="SUPFAM" id="SSF55729">
    <property type="entry name" value="Acyl-CoA N-acyltransferases (Nat)"/>
    <property type="match status" value="1"/>
</dbReference>
<gene>
    <name evidence="2" type="ORF">SAMN05421804_101122</name>
</gene>
<accession>A0A1G8G2L1</accession>
<dbReference type="Pfam" id="PF00583">
    <property type="entry name" value="Acetyltransf_1"/>
    <property type="match status" value="1"/>
</dbReference>
<dbReference type="Proteomes" id="UP000183255">
    <property type="component" value="Unassembled WGS sequence"/>
</dbReference>
<reference evidence="2 3" key="1">
    <citation type="submission" date="2016-10" db="EMBL/GenBank/DDBJ databases">
        <authorList>
            <person name="de Groot N.N."/>
        </authorList>
    </citation>
    <scope>NUCLEOTIDE SEQUENCE [LARGE SCALE GENOMIC DNA]</scope>
    <source>
        <strain evidence="2 3">CGMCC 1.5058</strain>
    </source>
</reference>
<sequence length="168" mass="19134">MLRLLKPDETMMEEILRYNDAWKERGLNLVPHAAKLGSLSFGDWLKNTRDLETVAEEPFVTQEVWFLFSGDTIVGACTLRHSLNAYLLAVGGQIGYGVHPEERKNGYATYMLEKTLRYAKLKGLKKILVTCTVGNTASEKTIEKCGGIFENIMEDGENRVARYWFHLQ</sequence>
<keyword evidence="2" id="KW-0808">Transferase</keyword>
<feature type="domain" description="N-acetyltransferase" evidence="1">
    <location>
        <begin position="1"/>
        <end position="168"/>
    </location>
</feature>
<dbReference type="InterPro" id="IPR000182">
    <property type="entry name" value="GNAT_dom"/>
</dbReference>
<protein>
    <submittedName>
        <fullName evidence="2">Predicted acetyltransferase</fullName>
    </submittedName>
</protein>
<dbReference type="RefSeq" id="WP_051651410.1">
    <property type="nucleotide sequence ID" value="NZ_FNDZ01000001.1"/>
</dbReference>
<dbReference type="CDD" id="cd04301">
    <property type="entry name" value="NAT_SF"/>
    <property type="match status" value="1"/>
</dbReference>
<evidence type="ECO:0000313" key="2">
    <source>
        <dbReference type="EMBL" id="SDH88612.1"/>
    </source>
</evidence>
<dbReference type="PANTHER" id="PTHR39173">
    <property type="entry name" value="ACETYLTRANSFERASE"/>
    <property type="match status" value="1"/>
</dbReference>
<dbReference type="PANTHER" id="PTHR39173:SF1">
    <property type="entry name" value="ACETYLTRANSFERASE"/>
    <property type="match status" value="1"/>
</dbReference>
<organism evidence="2 3">
    <name type="scientific">Proteiniclasticum ruminis</name>
    <dbReference type="NCBI Taxonomy" id="398199"/>
    <lineage>
        <taxon>Bacteria</taxon>
        <taxon>Bacillati</taxon>
        <taxon>Bacillota</taxon>
        <taxon>Clostridia</taxon>
        <taxon>Eubacteriales</taxon>
        <taxon>Clostridiaceae</taxon>
        <taxon>Proteiniclasticum</taxon>
    </lineage>
</organism>
<dbReference type="GO" id="GO:0016747">
    <property type="term" value="F:acyltransferase activity, transferring groups other than amino-acyl groups"/>
    <property type="evidence" value="ECO:0007669"/>
    <property type="project" value="InterPro"/>
</dbReference>
<name>A0A1G8G2L1_9CLOT</name>
<dbReference type="Gene3D" id="3.40.630.30">
    <property type="match status" value="1"/>
</dbReference>
<evidence type="ECO:0000313" key="3">
    <source>
        <dbReference type="Proteomes" id="UP000183255"/>
    </source>
</evidence>
<proteinExistence type="predicted"/>
<dbReference type="AlphaFoldDB" id="A0A1G8G2L1"/>
<dbReference type="PROSITE" id="PS51186">
    <property type="entry name" value="GNAT"/>
    <property type="match status" value="1"/>
</dbReference>
<dbReference type="InterPro" id="IPR016181">
    <property type="entry name" value="Acyl_CoA_acyltransferase"/>
</dbReference>
<dbReference type="EMBL" id="FNDZ01000001">
    <property type="protein sequence ID" value="SDH88612.1"/>
    <property type="molecule type" value="Genomic_DNA"/>
</dbReference>
<evidence type="ECO:0000259" key="1">
    <source>
        <dbReference type="PROSITE" id="PS51186"/>
    </source>
</evidence>